<evidence type="ECO:0000256" key="2">
    <source>
        <dbReference type="ARBA" id="ARBA00022525"/>
    </source>
</evidence>
<evidence type="ECO:0000256" key="1">
    <source>
        <dbReference type="ARBA" id="ARBA00004613"/>
    </source>
</evidence>
<gene>
    <name evidence="4" type="ORF">ADUPG1_002053</name>
</gene>
<evidence type="ECO:0000313" key="4">
    <source>
        <dbReference type="EMBL" id="GKT31482.1"/>
    </source>
</evidence>
<feature type="compositionally biased region" description="Basic and acidic residues" evidence="3">
    <location>
        <begin position="42"/>
        <end position="55"/>
    </location>
</feature>
<accession>A0ABQ5KG30</accession>
<dbReference type="SUPFAM" id="SSF51120">
    <property type="entry name" value="beta-Roll"/>
    <property type="match status" value="1"/>
</dbReference>
<sequence length="213" mass="22443">RTPGEGVDINLTEGEGKAEGLTDTIEEIENVIGSNFADTITGDEKNNSLDGRKGNDTLYGKAGNDTLKGGDGNDTLNGGKGNDYLYGEDGENTASFEGAGGGVSVKLQKEDESFGTAKDVTDGNEHIGNDKLFNIDNIIGTSNADIFAGNKEDNTIDGGIGEDTIDFSEVTDANIVVKLDENYSDGTSSGYDRLYNIENIKGTDIANLSDTLY</sequence>
<feature type="non-terminal residue" evidence="4">
    <location>
        <position position="213"/>
    </location>
</feature>
<dbReference type="PROSITE" id="PS00330">
    <property type="entry name" value="HEMOLYSIN_CALCIUM"/>
    <property type="match status" value="2"/>
</dbReference>
<dbReference type="InterPro" id="IPR011049">
    <property type="entry name" value="Serralysin-like_metalloprot_C"/>
</dbReference>
<evidence type="ECO:0008006" key="6">
    <source>
        <dbReference type="Google" id="ProtNLM"/>
    </source>
</evidence>
<protein>
    <recommendedName>
        <fullName evidence="6">Calcium-binding protein</fullName>
    </recommendedName>
</protein>
<organism evidence="4 5">
    <name type="scientific">Aduncisulcus paluster</name>
    <dbReference type="NCBI Taxonomy" id="2918883"/>
    <lineage>
        <taxon>Eukaryota</taxon>
        <taxon>Metamonada</taxon>
        <taxon>Carpediemonas-like organisms</taxon>
        <taxon>Aduncisulcus</taxon>
    </lineage>
</organism>
<dbReference type="Proteomes" id="UP001057375">
    <property type="component" value="Unassembled WGS sequence"/>
</dbReference>
<dbReference type="EMBL" id="BQXS01002168">
    <property type="protein sequence ID" value="GKT31482.1"/>
    <property type="molecule type" value="Genomic_DNA"/>
</dbReference>
<dbReference type="Gene3D" id="2.150.10.10">
    <property type="entry name" value="Serralysin-like metalloprotease, C-terminal"/>
    <property type="match status" value="2"/>
</dbReference>
<comment type="caution">
    <text evidence="4">The sequence shown here is derived from an EMBL/GenBank/DDBJ whole genome shotgun (WGS) entry which is preliminary data.</text>
</comment>
<reference evidence="4" key="1">
    <citation type="submission" date="2022-03" db="EMBL/GenBank/DDBJ databases">
        <title>Draft genome sequence of Aduncisulcus paluster, a free-living microaerophilic Fornicata.</title>
        <authorList>
            <person name="Yuyama I."/>
            <person name="Kume K."/>
            <person name="Tamura T."/>
            <person name="Inagaki Y."/>
            <person name="Hashimoto T."/>
        </authorList>
    </citation>
    <scope>NUCLEOTIDE SEQUENCE</scope>
    <source>
        <strain evidence="4">NY0171</strain>
    </source>
</reference>
<feature type="region of interest" description="Disordered" evidence="3">
    <location>
        <begin position="38"/>
        <end position="84"/>
    </location>
</feature>
<dbReference type="Pfam" id="PF00353">
    <property type="entry name" value="HemolysinCabind"/>
    <property type="match status" value="2"/>
</dbReference>
<dbReference type="PRINTS" id="PR00313">
    <property type="entry name" value="CABNDNGRPT"/>
</dbReference>
<dbReference type="PANTHER" id="PTHR38340:SF1">
    <property type="entry name" value="S-LAYER PROTEIN"/>
    <property type="match status" value="1"/>
</dbReference>
<proteinExistence type="predicted"/>
<comment type="subcellular location">
    <subcellularLocation>
        <location evidence="1">Secreted</location>
    </subcellularLocation>
</comment>
<keyword evidence="2" id="KW-0964">Secreted</keyword>
<dbReference type="PANTHER" id="PTHR38340">
    <property type="entry name" value="S-LAYER PROTEIN"/>
    <property type="match status" value="1"/>
</dbReference>
<dbReference type="InterPro" id="IPR001343">
    <property type="entry name" value="Hemolysn_Ca-bd"/>
</dbReference>
<dbReference type="InterPro" id="IPR050557">
    <property type="entry name" value="RTX_toxin/Mannuronan_C5-epim"/>
</dbReference>
<feature type="region of interest" description="Disordered" evidence="3">
    <location>
        <begin position="1"/>
        <end position="22"/>
    </location>
</feature>
<evidence type="ECO:0000313" key="5">
    <source>
        <dbReference type="Proteomes" id="UP001057375"/>
    </source>
</evidence>
<feature type="non-terminal residue" evidence="4">
    <location>
        <position position="1"/>
    </location>
</feature>
<evidence type="ECO:0000256" key="3">
    <source>
        <dbReference type="SAM" id="MobiDB-lite"/>
    </source>
</evidence>
<name>A0ABQ5KG30_9EUKA</name>
<dbReference type="InterPro" id="IPR018511">
    <property type="entry name" value="Hemolysin-typ_Ca-bd_CS"/>
</dbReference>
<keyword evidence="5" id="KW-1185">Reference proteome</keyword>